<dbReference type="Proteomes" id="UP000799423">
    <property type="component" value="Unassembled WGS sequence"/>
</dbReference>
<evidence type="ECO:0000313" key="2">
    <source>
        <dbReference type="Proteomes" id="UP000799423"/>
    </source>
</evidence>
<organism evidence="1 2">
    <name type="scientific">Plenodomus tracheiphilus IPT5</name>
    <dbReference type="NCBI Taxonomy" id="1408161"/>
    <lineage>
        <taxon>Eukaryota</taxon>
        <taxon>Fungi</taxon>
        <taxon>Dikarya</taxon>
        <taxon>Ascomycota</taxon>
        <taxon>Pezizomycotina</taxon>
        <taxon>Dothideomycetes</taxon>
        <taxon>Pleosporomycetidae</taxon>
        <taxon>Pleosporales</taxon>
        <taxon>Pleosporineae</taxon>
        <taxon>Leptosphaeriaceae</taxon>
        <taxon>Plenodomus</taxon>
    </lineage>
</organism>
<dbReference type="InterPro" id="IPR035992">
    <property type="entry name" value="Ricin_B-like_lectins"/>
</dbReference>
<protein>
    <recommendedName>
        <fullName evidence="3">Carbohydrate-binding module family 13 protein</fullName>
    </recommendedName>
</protein>
<dbReference type="SUPFAM" id="SSF50370">
    <property type="entry name" value="Ricin B-like lectins"/>
    <property type="match status" value="1"/>
</dbReference>
<sequence length="159" mass="17720">MPSESSDSNPPPPVPFNPTTWYQLKNSHLPSTHSLDVVNDNGHDSLGLLKIARDGYYAGQYWQFNLKSDGTTHALRTWWLGPNRLLDVYARDMSSTQILLPARETPGQCWKVEGWGDGTWQISNGLSSDEGLCCLDTVEEEGGVTVKMNAVDAERLLQR</sequence>
<evidence type="ECO:0000313" key="1">
    <source>
        <dbReference type="EMBL" id="KAF2855112.1"/>
    </source>
</evidence>
<dbReference type="CDD" id="cd00161">
    <property type="entry name" value="beta-trefoil_Ricin-like"/>
    <property type="match status" value="1"/>
</dbReference>
<dbReference type="OrthoDB" id="9986966at2759"/>
<reference evidence="1" key="1">
    <citation type="submission" date="2020-01" db="EMBL/GenBank/DDBJ databases">
        <authorList>
            <consortium name="DOE Joint Genome Institute"/>
            <person name="Haridas S."/>
            <person name="Albert R."/>
            <person name="Binder M."/>
            <person name="Bloem J."/>
            <person name="Labutti K."/>
            <person name="Salamov A."/>
            <person name="Andreopoulos B."/>
            <person name="Baker S.E."/>
            <person name="Barry K."/>
            <person name="Bills G."/>
            <person name="Bluhm B.H."/>
            <person name="Cannon C."/>
            <person name="Castanera R."/>
            <person name="Culley D.E."/>
            <person name="Daum C."/>
            <person name="Ezra D."/>
            <person name="Gonzalez J.B."/>
            <person name="Henrissat B."/>
            <person name="Kuo A."/>
            <person name="Liang C."/>
            <person name="Lipzen A."/>
            <person name="Lutzoni F."/>
            <person name="Magnuson J."/>
            <person name="Mondo S."/>
            <person name="Nolan M."/>
            <person name="Ohm R."/>
            <person name="Pangilinan J."/>
            <person name="Park H.-J."/>
            <person name="Ramirez L."/>
            <person name="Alfaro M."/>
            <person name="Sun H."/>
            <person name="Tritt A."/>
            <person name="Yoshinaga Y."/>
            <person name="Zwiers L.-H."/>
            <person name="Turgeon B.G."/>
            <person name="Goodwin S.B."/>
            <person name="Spatafora J.W."/>
            <person name="Crous P.W."/>
            <person name="Grigoriev I.V."/>
        </authorList>
    </citation>
    <scope>NUCLEOTIDE SEQUENCE</scope>
    <source>
        <strain evidence="1">IPT5</strain>
    </source>
</reference>
<accession>A0A6A7BIP1</accession>
<dbReference type="AlphaFoldDB" id="A0A6A7BIP1"/>
<evidence type="ECO:0008006" key="3">
    <source>
        <dbReference type="Google" id="ProtNLM"/>
    </source>
</evidence>
<dbReference type="EMBL" id="MU006291">
    <property type="protein sequence ID" value="KAF2855112.1"/>
    <property type="molecule type" value="Genomic_DNA"/>
</dbReference>
<dbReference type="Gene3D" id="2.80.10.50">
    <property type="match status" value="1"/>
</dbReference>
<name>A0A6A7BIP1_9PLEO</name>
<gene>
    <name evidence="1" type="ORF">T440DRAFT_204238</name>
</gene>
<keyword evidence="2" id="KW-1185">Reference proteome</keyword>
<proteinExistence type="predicted"/>